<dbReference type="EMBL" id="GL832960">
    <property type="protein sequence ID" value="EGD82060.1"/>
    <property type="molecule type" value="Genomic_DNA"/>
</dbReference>
<dbReference type="GeneID" id="16076829"/>
<keyword evidence="10" id="KW-0496">Mitochondrion</keyword>
<evidence type="ECO:0000256" key="4">
    <source>
        <dbReference type="ARBA" id="ARBA00022448"/>
    </source>
</evidence>
<dbReference type="AlphaFoldDB" id="F2U366"/>
<keyword evidence="9 12" id="KW-1133">Transmembrane helix</keyword>
<organism evidence="14">
    <name type="scientific">Salpingoeca rosetta (strain ATCC 50818 / BSB-021)</name>
    <dbReference type="NCBI Taxonomy" id="946362"/>
    <lineage>
        <taxon>Eukaryota</taxon>
        <taxon>Choanoflagellata</taxon>
        <taxon>Craspedida</taxon>
        <taxon>Salpingoecidae</taxon>
        <taxon>Salpingoeca</taxon>
    </lineage>
</organism>
<evidence type="ECO:0000256" key="1">
    <source>
        <dbReference type="ARBA" id="ARBA00003195"/>
    </source>
</evidence>
<feature type="transmembrane region" description="Helical" evidence="12">
    <location>
        <begin position="30"/>
        <end position="51"/>
    </location>
</feature>
<protein>
    <submittedName>
        <fullName evidence="13">Uncharacterized protein</fullName>
    </submittedName>
</protein>
<keyword evidence="5" id="KW-0679">Respiratory chain</keyword>
<comment type="function">
    <text evidence="1">Accessory subunit of the mitochondrial membrane respiratory chain NADH dehydrogenase (Complex I), that is believed not to be involved in catalysis. Complex I functions in the transfer of electrons from NADH to the respiratory chain. The immediate electron acceptor for the enzyme is believed to be ubiquinone.</text>
</comment>
<reference evidence="13" key="1">
    <citation type="submission" date="2009-08" db="EMBL/GenBank/DDBJ databases">
        <title>Annotation of Salpingoeca rosetta.</title>
        <authorList>
            <consortium name="The Broad Institute Genome Sequencing Platform"/>
            <person name="Russ C."/>
            <person name="Cuomo C."/>
            <person name="Burger G."/>
            <person name="Gray M.W."/>
            <person name="Holland P.W.H."/>
            <person name="King N."/>
            <person name="Lang F.B.F."/>
            <person name="Roger A.J."/>
            <person name="Ruiz-Trillo I."/>
            <person name="Young S.K."/>
            <person name="Zeng Q."/>
            <person name="Gargeya S."/>
            <person name="Alvarado L."/>
            <person name="Berlin A."/>
            <person name="Chapman S.B."/>
            <person name="Chen Z."/>
            <person name="Freedman E."/>
            <person name="Gellesch M."/>
            <person name="Goldberg J."/>
            <person name="Griggs A."/>
            <person name="Gujja S."/>
            <person name="Heilman E."/>
            <person name="Heiman D."/>
            <person name="Howarth C."/>
            <person name="Mehta T."/>
            <person name="Neiman D."/>
            <person name="Pearson M."/>
            <person name="Roberts A."/>
            <person name="Saif S."/>
            <person name="Shea T."/>
            <person name="Shenoy N."/>
            <person name="Sisk P."/>
            <person name="Stolte C."/>
            <person name="Sykes S."/>
            <person name="White J."/>
            <person name="Yandava C."/>
            <person name="Haas B."/>
            <person name="Nusbaum C."/>
            <person name="Birren B."/>
        </authorList>
    </citation>
    <scope>NUCLEOTIDE SEQUENCE [LARGE SCALE GENOMIC DNA]</scope>
    <source>
        <strain evidence="13">ATCC 50818</strain>
    </source>
</reference>
<dbReference type="OMA" id="WRYASNI"/>
<comment type="subcellular location">
    <subcellularLocation>
        <location evidence="2">Mitochondrion inner membrane</location>
        <topology evidence="2">Single-pass membrane protein</topology>
        <orientation evidence="2">Matrix side</orientation>
    </subcellularLocation>
</comment>
<dbReference type="KEGG" id="sre:PTSG_02741"/>
<keyword evidence="7" id="KW-0999">Mitochondrion inner membrane</keyword>
<evidence type="ECO:0000256" key="12">
    <source>
        <dbReference type="SAM" id="Phobius"/>
    </source>
</evidence>
<keyword evidence="4" id="KW-0813">Transport</keyword>
<evidence type="ECO:0000313" key="13">
    <source>
        <dbReference type="EMBL" id="EGD82060.1"/>
    </source>
</evidence>
<dbReference type="InParanoid" id="F2U366"/>
<keyword evidence="8" id="KW-0249">Electron transport</keyword>
<keyword evidence="11 12" id="KW-0472">Membrane</keyword>
<sequence>MWQVSRVNWQRLESWRYASNINKSANMKRMLPGFLIGTGMFVVAVGLEAIANSKKKSSH</sequence>
<evidence type="ECO:0000256" key="8">
    <source>
        <dbReference type="ARBA" id="ARBA00022982"/>
    </source>
</evidence>
<name>F2U366_SALR5</name>
<evidence type="ECO:0000256" key="10">
    <source>
        <dbReference type="ARBA" id="ARBA00023128"/>
    </source>
</evidence>
<dbReference type="Proteomes" id="UP000007799">
    <property type="component" value="Unassembled WGS sequence"/>
</dbReference>
<evidence type="ECO:0000256" key="6">
    <source>
        <dbReference type="ARBA" id="ARBA00022692"/>
    </source>
</evidence>
<evidence type="ECO:0000256" key="3">
    <source>
        <dbReference type="ARBA" id="ARBA00005667"/>
    </source>
</evidence>
<evidence type="ECO:0000256" key="2">
    <source>
        <dbReference type="ARBA" id="ARBA00004298"/>
    </source>
</evidence>
<dbReference type="GO" id="GO:0022900">
    <property type="term" value="P:electron transport chain"/>
    <property type="evidence" value="ECO:0007669"/>
    <property type="project" value="InterPro"/>
</dbReference>
<gene>
    <name evidence="13" type="ORF">PTSG_02741</name>
</gene>
<dbReference type="GO" id="GO:0005743">
    <property type="term" value="C:mitochondrial inner membrane"/>
    <property type="evidence" value="ECO:0007669"/>
    <property type="project" value="UniProtKB-SubCell"/>
</dbReference>
<dbReference type="InterPro" id="IPR012576">
    <property type="entry name" value="NDUFB3"/>
</dbReference>
<accession>F2U366</accession>
<comment type="similarity">
    <text evidence="3">Belongs to the complex I NDUFB3 subunit family.</text>
</comment>
<dbReference type="RefSeq" id="XP_004996243.1">
    <property type="nucleotide sequence ID" value="XM_004996186.1"/>
</dbReference>
<evidence type="ECO:0000256" key="7">
    <source>
        <dbReference type="ARBA" id="ARBA00022792"/>
    </source>
</evidence>
<proteinExistence type="inferred from homology"/>
<evidence type="ECO:0000313" key="14">
    <source>
        <dbReference type="Proteomes" id="UP000007799"/>
    </source>
</evidence>
<evidence type="ECO:0000256" key="5">
    <source>
        <dbReference type="ARBA" id="ARBA00022660"/>
    </source>
</evidence>
<evidence type="ECO:0000256" key="11">
    <source>
        <dbReference type="ARBA" id="ARBA00023136"/>
    </source>
</evidence>
<evidence type="ECO:0000256" key="9">
    <source>
        <dbReference type="ARBA" id="ARBA00022989"/>
    </source>
</evidence>
<dbReference type="OrthoDB" id="521512at2759"/>
<dbReference type="Pfam" id="PF08122">
    <property type="entry name" value="NDUF_B12"/>
    <property type="match status" value="1"/>
</dbReference>
<keyword evidence="14" id="KW-1185">Reference proteome</keyword>
<keyword evidence="6 12" id="KW-0812">Transmembrane</keyword>